<evidence type="ECO:0000313" key="3">
    <source>
        <dbReference type="Proteomes" id="UP000078113"/>
    </source>
</evidence>
<dbReference type="EMBL" id="LWDG02000368">
    <property type="protein sequence ID" value="KAE8266191.1"/>
    <property type="molecule type" value="Genomic_DNA"/>
</dbReference>
<comment type="caution">
    <text evidence="2">The sequence shown here is derived from an EMBL/GenBank/DDBJ whole genome shotgun (WGS) entry which is preliminary data.</text>
</comment>
<dbReference type="AlphaFoldDB" id="A0A8X7N383"/>
<proteinExistence type="predicted"/>
<feature type="region of interest" description="Disordered" evidence="1">
    <location>
        <begin position="1"/>
        <end position="62"/>
    </location>
</feature>
<reference evidence="2" key="2">
    <citation type="journal article" date="2019" name="IMA Fungus">
        <title>Genome sequencing and comparison of five Tilletia species to identify candidate genes for the detection of regulated species infecting wheat.</title>
        <authorList>
            <person name="Nguyen H.D.T."/>
            <person name="Sultana T."/>
            <person name="Kesanakurti P."/>
            <person name="Hambleton S."/>
        </authorList>
    </citation>
    <scope>NUCLEOTIDE SEQUENCE</scope>
    <source>
        <strain evidence="2">DAOMC 236422</strain>
    </source>
</reference>
<evidence type="ECO:0000256" key="1">
    <source>
        <dbReference type="SAM" id="MobiDB-lite"/>
    </source>
</evidence>
<keyword evidence="3" id="KW-1185">Reference proteome</keyword>
<reference evidence="2" key="1">
    <citation type="submission" date="2016-04" db="EMBL/GenBank/DDBJ databases">
        <authorList>
            <person name="Nguyen H.D."/>
            <person name="Samba Siva P."/>
            <person name="Cullis J."/>
            <person name="Levesque C.A."/>
            <person name="Hambleton S."/>
        </authorList>
    </citation>
    <scope>NUCLEOTIDE SEQUENCE</scope>
    <source>
        <strain evidence="2">DAOMC 236422</strain>
    </source>
</reference>
<accession>A0A8X7N383</accession>
<name>A0A8X7N383_9BASI</name>
<sequence>MTSCGNSTGSMGSIIKRRRGRPKGSRNKAKHALSSPRRNPRRQSTQTPLHDHHGTSSPVHDEEYNCTLANGIRHDGIRPDDALNVFHLLEDIKIIFAPHLREWSSPERLRVALALRDFAHLCVRNDN</sequence>
<gene>
    <name evidence="2" type="ORF">A4X09_0g6158</name>
</gene>
<organism evidence="2 3">
    <name type="scientific">Tilletia walkeri</name>
    <dbReference type="NCBI Taxonomy" id="117179"/>
    <lineage>
        <taxon>Eukaryota</taxon>
        <taxon>Fungi</taxon>
        <taxon>Dikarya</taxon>
        <taxon>Basidiomycota</taxon>
        <taxon>Ustilaginomycotina</taxon>
        <taxon>Exobasidiomycetes</taxon>
        <taxon>Tilletiales</taxon>
        <taxon>Tilletiaceae</taxon>
        <taxon>Tilletia</taxon>
    </lineage>
</organism>
<feature type="compositionally biased region" description="Polar residues" evidence="1">
    <location>
        <begin position="1"/>
        <end position="11"/>
    </location>
</feature>
<protein>
    <submittedName>
        <fullName evidence="2">Uncharacterized protein</fullName>
    </submittedName>
</protein>
<evidence type="ECO:0000313" key="2">
    <source>
        <dbReference type="EMBL" id="KAE8266191.1"/>
    </source>
</evidence>
<dbReference type="Proteomes" id="UP000078113">
    <property type="component" value="Unassembled WGS sequence"/>
</dbReference>
<feature type="compositionally biased region" description="Basic residues" evidence="1">
    <location>
        <begin position="15"/>
        <end position="31"/>
    </location>
</feature>
<feature type="compositionally biased region" description="Basic and acidic residues" evidence="1">
    <location>
        <begin position="49"/>
        <end position="62"/>
    </location>
</feature>